<comment type="caution">
    <text evidence="2">The sequence shown here is derived from an EMBL/GenBank/DDBJ whole genome shotgun (WGS) entry which is preliminary data.</text>
</comment>
<proteinExistence type="predicted"/>
<evidence type="ECO:0000313" key="3">
    <source>
        <dbReference type="Proteomes" id="UP000276834"/>
    </source>
</evidence>
<organism evidence="2 3">
    <name type="scientific">Chloebia gouldiae</name>
    <name type="common">Gouldian finch</name>
    <name type="synonym">Erythrura gouldiae</name>
    <dbReference type="NCBI Taxonomy" id="44316"/>
    <lineage>
        <taxon>Eukaryota</taxon>
        <taxon>Metazoa</taxon>
        <taxon>Chordata</taxon>
        <taxon>Craniata</taxon>
        <taxon>Vertebrata</taxon>
        <taxon>Euteleostomi</taxon>
        <taxon>Archelosauria</taxon>
        <taxon>Archosauria</taxon>
        <taxon>Dinosauria</taxon>
        <taxon>Saurischia</taxon>
        <taxon>Theropoda</taxon>
        <taxon>Coelurosauria</taxon>
        <taxon>Aves</taxon>
        <taxon>Neognathae</taxon>
        <taxon>Neoaves</taxon>
        <taxon>Telluraves</taxon>
        <taxon>Australaves</taxon>
        <taxon>Passeriformes</taxon>
        <taxon>Passeroidea</taxon>
        <taxon>Passeridae</taxon>
        <taxon>Chloebia</taxon>
    </lineage>
</organism>
<protein>
    <submittedName>
        <fullName evidence="2">Uncharacterized protein</fullName>
    </submittedName>
</protein>
<reference evidence="2 3" key="1">
    <citation type="journal article" date="2018" name="Proc. R. Soc. B">
        <title>A non-coding region near Follistatin controls head colour polymorphism in the Gouldian finch.</title>
        <authorList>
            <person name="Toomey M.B."/>
            <person name="Marques C.I."/>
            <person name="Andrade P."/>
            <person name="Araujo P.M."/>
            <person name="Sabatino S."/>
            <person name="Gazda M.A."/>
            <person name="Afonso S."/>
            <person name="Lopes R.J."/>
            <person name="Corbo J.C."/>
            <person name="Carneiro M."/>
        </authorList>
    </citation>
    <scope>NUCLEOTIDE SEQUENCE [LARGE SCALE GENOMIC DNA]</scope>
    <source>
        <strain evidence="2">Red01</strain>
        <tissue evidence="2">Muscle</tissue>
    </source>
</reference>
<sequence length="101" mass="10852">MGHGSSPVCPQLSSSRTSLVASTLPGGGTEQEEQCQHSGTRRGREKHLQFAKGVVLGRTWPEQLDQQVQHRPATYAPSQPLTALLQDCSSDQHLSSGTPDC</sequence>
<accession>A0A3L8S990</accession>
<gene>
    <name evidence="2" type="ORF">DV515_00010859</name>
</gene>
<feature type="compositionally biased region" description="Polar residues" evidence="1">
    <location>
        <begin position="11"/>
        <end position="21"/>
    </location>
</feature>
<evidence type="ECO:0000256" key="1">
    <source>
        <dbReference type="SAM" id="MobiDB-lite"/>
    </source>
</evidence>
<feature type="region of interest" description="Disordered" evidence="1">
    <location>
        <begin position="1"/>
        <end position="47"/>
    </location>
</feature>
<dbReference type="EMBL" id="QUSF01000041">
    <property type="protein sequence ID" value="RLV98440.1"/>
    <property type="molecule type" value="Genomic_DNA"/>
</dbReference>
<evidence type="ECO:0000313" key="2">
    <source>
        <dbReference type="EMBL" id="RLV98440.1"/>
    </source>
</evidence>
<dbReference type="Proteomes" id="UP000276834">
    <property type="component" value="Unassembled WGS sequence"/>
</dbReference>
<keyword evidence="3" id="KW-1185">Reference proteome</keyword>
<dbReference type="AlphaFoldDB" id="A0A3L8S990"/>
<name>A0A3L8S990_CHLGU</name>